<feature type="coiled-coil region" evidence="1">
    <location>
        <begin position="46"/>
        <end position="117"/>
    </location>
</feature>
<keyword evidence="3" id="KW-0812">Transmembrane</keyword>
<protein>
    <submittedName>
        <fullName evidence="4">Uncharacterized protein</fullName>
    </submittedName>
</protein>
<gene>
    <name evidence="4" type="ORF">DWZ11_09660</name>
</gene>
<organism evidence="4 5">
    <name type="scientific">Megamonas rupellensis</name>
    <dbReference type="NCBI Taxonomy" id="491921"/>
    <lineage>
        <taxon>Bacteria</taxon>
        <taxon>Bacillati</taxon>
        <taxon>Bacillota</taxon>
        <taxon>Negativicutes</taxon>
        <taxon>Selenomonadales</taxon>
        <taxon>Selenomonadaceae</taxon>
        <taxon>Megamonas</taxon>
    </lineage>
</organism>
<evidence type="ECO:0000256" key="1">
    <source>
        <dbReference type="SAM" id="Coils"/>
    </source>
</evidence>
<feature type="compositionally biased region" description="Basic and acidic residues" evidence="2">
    <location>
        <begin position="13"/>
        <end position="33"/>
    </location>
</feature>
<proteinExistence type="predicted"/>
<keyword evidence="3" id="KW-0472">Membrane</keyword>
<keyword evidence="1" id="KW-0175">Coiled coil</keyword>
<feature type="region of interest" description="Disordered" evidence="2">
    <location>
        <begin position="1"/>
        <end position="33"/>
    </location>
</feature>
<evidence type="ECO:0000256" key="3">
    <source>
        <dbReference type="SAM" id="Phobius"/>
    </source>
</evidence>
<feature type="compositionally biased region" description="Acidic residues" evidence="2">
    <location>
        <begin position="1"/>
        <end position="12"/>
    </location>
</feature>
<evidence type="ECO:0000313" key="5">
    <source>
        <dbReference type="Proteomes" id="UP000284662"/>
    </source>
</evidence>
<dbReference type="EMBL" id="QRST01000022">
    <property type="protein sequence ID" value="RGQ03468.1"/>
    <property type="molecule type" value="Genomic_DNA"/>
</dbReference>
<name>A0A411ZKU5_9FIRM</name>
<evidence type="ECO:0000256" key="2">
    <source>
        <dbReference type="SAM" id="MobiDB-lite"/>
    </source>
</evidence>
<accession>A0A411ZKU5</accession>
<comment type="caution">
    <text evidence="4">The sequence shown here is derived from an EMBL/GenBank/DDBJ whole genome shotgun (WGS) entry which is preliminary data.</text>
</comment>
<feature type="transmembrane region" description="Helical" evidence="3">
    <location>
        <begin position="132"/>
        <end position="153"/>
    </location>
</feature>
<feature type="non-terminal residue" evidence="4">
    <location>
        <position position="1"/>
    </location>
</feature>
<keyword evidence="3" id="KW-1133">Transmembrane helix</keyword>
<dbReference type="AlphaFoldDB" id="A0A411ZKU5"/>
<reference evidence="4 5" key="1">
    <citation type="submission" date="2018-08" db="EMBL/GenBank/DDBJ databases">
        <title>A genome reference for cultivated species of the human gut microbiota.</title>
        <authorList>
            <person name="Zou Y."/>
            <person name="Xue W."/>
            <person name="Luo G."/>
        </authorList>
    </citation>
    <scope>NUCLEOTIDE SEQUENCE [LARGE SCALE GENOMIC DNA]</scope>
    <source>
        <strain evidence="4 5">AF29-2</strain>
    </source>
</reference>
<evidence type="ECO:0000313" key="4">
    <source>
        <dbReference type="EMBL" id="RGQ03468.1"/>
    </source>
</evidence>
<dbReference type="RefSeq" id="WP_220450623.1">
    <property type="nucleotide sequence ID" value="NZ_QRST01000022.1"/>
</dbReference>
<sequence length="156" mass="18226">KQQEEEDMSAEEEYNKQQEEDISIKQNEPKKTSAEDEILINISSVLKRLSDENAKHQALIEKLTHQVQQINDSSVNLKKTSDEIINTMPKIVHEKCLDEYKKIVNNAAKNYNQLQKSIVSWHKNLEKDHDRMFKWISISSILTPVLLLILILLQLF</sequence>
<dbReference type="Proteomes" id="UP000284662">
    <property type="component" value="Unassembled WGS sequence"/>
</dbReference>